<feature type="domain" description="Sugar-binding" evidence="5">
    <location>
        <begin position="93"/>
        <end position="342"/>
    </location>
</feature>
<evidence type="ECO:0000259" key="5">
    <source>
        <dbReference type="Pfam" id="PF04198"/>
    </source>
</evidence>
<dbReference type="SUPFAM" id="SSF100950">
    <property type="entry name" value="NagB/RpiA/CoA transferase-like"/>
    <property type="match status" value="1"/>
</dbReference>
<dbReference type="AlphaFoldDB" id="A0A2I1K1Q5"/>
<protein>
    <submittedName>
        <fullName evidence="7">SorC family transcriptional regulator</fullName>
    </submittedName>
</protein>
<evidence type="ECO:0000256" key="2">
    <source>
        <dbReference type="ARBA" id="ARBA00023015"/>
    </source>
</evidence>
<evidence type="ECO:0000313" key="7">
    <source>
        <dbReference type="EMBL" id="PKY89561.1"/>
    </source>
</evidence>
<comment type="caution">
    <text evidence="7">The sequence shown here is derived from an EMBL/GenBank/DDBJ whole genome shotgun (WGS) entry which is preliminary data.</text>
</comment>
<sequence length="346" mass="37994">MNDYKEIQALAPEIASLVDMRLSILQVIDREQLIGRKSLAQKINLSERVTRSQVEVLRNQHLVNVSPSGIELTDEGRRIYQILNPLLSITYNSQCYQLQEQLKAKLGIAHCVVVPGDAGENPAIFDELGKAVVQVLGDYLPVGDNTIAVTGGTTLSKVAHQFDLSLAKNRQLTFVPSRGGLGQEIDIQSNSVGNVMAQRTSGSYIPLFIPENITLETSKILMNDEEVASIVAKSKNADCLILSVGTAKVMAERRKINSDKLNQINDYHAVGEAFGAFYNRQGEIVASYPRIGLKFKDLEQIPLVITVVAGEEKADAVEGFFHLAPRHSWLICDEAIALKILNGETL</sequence>
<dbReference type="SUPFAM" id="SSF46785">
    <property type="entry name" value="Winged helix' DNA-binding domain"/>
    <property type="match status" value="1"/>
</dbReference>
<organism evidence="7 8">
    <name type="scientific">Falseniella ignava</name>
    <dbReference type="NCBI Taxonomy" id="137730"/>
    <lineage>
        <taxon>Bacteria</taxon>
        <taxon>Bacillati</taxon>
        <taxon>Bacillota</taxon>
        <taxon>Bacilli</taxon>
        <taxon>Lactobacillales</taxon>
        <taxon>Aerococcaceae</taxon>
        <taxon>Falseniella</taxon>
    </lineage>
</organism>
<dbReference type="InterPro" id="IPR048715">
    <property type="entry name" value="CggR_N"/>
</dbReference>
<dbReference type="GO" id="GO:0003677">
    <property type="term" value="F:DNA binding"/>
    <property type="evidence" value="ECO:0007669"/>
    <property type="project" value="UniProtKB-KW"/>
</dbReference>
<dbReference type="GO" id="GO:0030246">
    <property type="term" value="F:carbohydrate binding"/>
    <property type="evidence" value="ECO:0007669"/>
    <property type="project" value="InterPro"/>
</dbReference>
<dbReference type="Gene3D" id="1.10.10.10">
    <property type="entry name" value="Winged helix-like DNA-binding domain superfamily/Winged helix DNA-binding domain"/>
    <property type="match status" value="1"/>
</dbReference>
<feature type="domain" description="CggR N-terminal DNA binding" evidence="6">
    <location>
        <begin position="19"/>
        <end position="85"/>
    </location>
</feature>
<keyword evidence="2" id="KW-0805">Transcription regulation</keyword>
<dbReference type="PANTHER" id="PTHR34294:SF5">
    <property type="entry name" value="CENTRAL GLYCOLYTIC GENES REGULATOR"/>
    <property type="match status" value="1"/>
</dbReference>
<dbReference type="InterPro" id="IPR036388">
    <property type="entry name" value="WH-like_DNA-bd_sf"/>
</dbReference>
<gene>
    <name evidence="7" type="ORF">CYJ57_03300</name>
</gene>
<reference evidence="7 8" key="1">
    <citation type="submission" date="2017-12" db="EMBL/GenBank/DDBJ databases">
        <title>Phylogenetic diversity of female urinary microbiome.</title>
        <authorList>
            <person name="Thomas-White K."/>
            <person name="Wolfe A.J."/>
        </authorList>
    </citation>
    <scope>NUCLEOTIDE SEQUENCE [LARGE SCALE GENOMIC DNA]</scope>
    <source>
        <strain evidence="7 8">UMB0898</strain>
    </source>
</reference>
<dbReference type="Pfam" id="PF21715">
    <property type="entry name" value="CggR_N"/>
    <property type="match status" value="1"/>
</dbReference>
<keyword evidence="3" id="KW-0238">DNA-binding</keyword>
<dbReference type="InterPro" id="IPR007324">
    <property type="entry name" value="Sugar-bd_dom_put"/>
</dbReference>
<comment type="similarity">
    <text evidence="1">Belongs to the SorC transcriptional regulatory family.</text>
</comment>
<dbReference type="InterPro" id="IPR051054">
    <property type="entry name" value="SorC_transcr_regulators"/>
</dbReference>
<dbReference type="Pfam" id="PF04198">
    <property type="entry name" value="Sugar-bind"/>
    <property type="match status" value="1"/>
</dbReference>
<dbReference type="OrthoDB" id="9793820at2"/>
<keyword evidence="4" id="KW-0804">Transcription</keyword>
<dbReference type="Gene3D" id="3.40.50.1360">
    <property type="match status" value="1"/>
</dbReference>
<dbReference type="InterPro" id="IPR036390">
    <property type="entry name" value="WH_DNA-bd_sf"/>
</dbReference>
<evidence type="ECO:0000313" key="8">
    <source>
        <dbReference type="Proteomes" id="UP000234384"/>
    </source>
</evidence>
<evidence type="ECO:0000259" key="6">
    <source>
        <dbReference type="Pfam" id="PF21715"/>
    </source>
</evidence>
<evidence type="ECO:0000256" key="4">
    <source>
        <dbReference type="ARBA" id="ARBA00023163"/>
    </source>
</evidence>
<dbReference type="Proteomes" id="UP000234384">
    <property type="component" value="Unassembled WGS sequence"/>
</dbReference>
<evidence type="ECO:0000256" key="3">
    <source>
        <dbReference type="ARBA" id="ARBA00023125"/>
    </source>
</evidence>
<proteinExistence type="inferred from homology"/>
<accession>A0A2I1K1Q5</accession>
<dbReference type="RefSeq" id="WP_101954061.1">
    <property type="nucleotide sequence ID" value="NZ_PKHE01000006.1"/>
</dbReference>
<dbReference type="EMBL" id="PKHE01000006">
    <property type="protein sequence ID" value="PKY89561.1"/>
    <property type="molecule type" value="Genomic_DNA"/>
</dbReference>
<dbReference type="PANTHER" id="PTHR34294">
    <property type="entry name" value="TRANSCRIPTIONAL REGULATOR-RELATED"/>
    <property type="match status" value="1"/>
</dbReference>
<name>A0A2I1K1Q5_9LACT</name>
<dbReference type="InterPro" id="IPR037171">
    <property type="entry name" value="NagB/RpiA_transferase-like"/>
</dbReference>
<evidence type="ECO:0000256" key="1">
    <source>
        <dbReference type="ARBA" id="ARBA00010466"/>
    </source>
</evidence>